<sequence length="194" mass="21687">MLATTLSTQAAASLLLSHRFLASPPWSFLGIEQAARPSKTLKHPTHASKPYFILEDWIPPVQLFSSNAFIVKSNVQLLKHALDIASALAGEGSLRMTDGLGKALDGPIEEKRKKMMRKQKKKKKRSRDEPYKAKKVTLDVSYESESSSDSDSEEEQGKEKASEDEKEDVAIPDALFKPPKTAQQEMRPRPRRAL</sequence>
<evidence type="ECO:0000256" key="1">
    <source>
        <dbReference type="SAM" id="MobiDB-lite"/>
    </source>
</evidence>
<proteinExistence type="predicted"/>
<dbReference type="EMBL" id="QZBJ01000034">
    <property type="protein sequence ID" value="THY73771.1"/>
    <property type="molecule type" value="Genomic_DNA"/>
</dbReference>
<gene>
    <name evidence="2" type="ORF">D6C94_05503</name>
</gene>
<name>A0A4S9XB71_AURPU</name>
<organism evidence="2 3">
    <name type="scientific">Aureobasidium pullulans</name>
    <name type="common">Black yeast</name>
    <name type="synonym">Pullularia pullulans</name>
    <dbReference type="NCBI Taxonomy" id="5580"/>
    <lineage>
        <taxon>Eukaryota</taxon>
        <taxon>Fungi</taxon>
        <taxon>Dikarya</taxon>
        <taxon>Ascomycota</taxon>
        <taxon>Pezizomycotina</taxon>
        <taxon>Dothideomycetes</taxon>
        <taxon>Dothideomycetidae</taxon>
        <taxon>Dothideales</taxon>
        <taxon>Saccotheciaceae</taxon>
        <taxon>Aureobasidium</taxon>
    </lineage>
</organism>
<dbReference type="Proteomes" id="UP000305064">
    <property type="component" value="Unassembled WGS sequence"/>
</dbReference>
<feature type="region of interest" description="Disordered" evidence="1">
    <location>
        <begin position="96"/>
        <end position="194"/>
    </location>
</feature>
<dbReference type="AlphaFoldDB" id="A0A4S9XB71"/>
<evidence type="ECO:0000313" key="2">
    <source>
        <dbReference type="EMBL" id="THY73771.1"/>
    </source>
</evidence>
<comment type="caution">
    <text evidence="2">The sequence shown here is derived from an EMBL/GenBank/DDBJ whole genome shotgun (WGS) entry which is preliminary data.</text>
</comment>
<evidence type="ECO:0000313" key="3">
    <source>
        <dbReference type="Proteomes" id="UP000305064"/>
    </source>
</evidence>
<feature type="compositionally biased region" description="Basic residues" evidence="1">
    <location>
        <begin position="113"/>
        <end position="125"/>
    </location>
</feature>
<reference evidence="2 3" key="1">
    <citation type="submission" date="2018-10" db="EMBL/GenBank/DDBJ databases">
        <title>Fifty Aureobasidium pullulans genomes reveal a recombining polyextremotolerant generalist.</title>
        <authorList>
            <person name="Gostincar C."/>
            <person name="Turk M."/>
            <person name="Zajc J."/>
            <person name="Gunde-Cimerman N."/>
        </authorList>
    </citation>
    <scope>NUCLEOTIDE SEQUENCE [LARGE SCALE GENOMIC DNA]</scope>
    <source>
        <strain evidence="2 3">EXF-4256</strain>
    </source>
</reference>
<protein>
    <submittedName>
        <fullName evidence="2">Uncharacterized protein</fullName>
    </submittedName>
</protein>
<accession>A0A4S9XB71</accession>